<dbReference type="Pfam" id="PF01048">
    <property type="entry name" value="PNP_UDP_1"/>
    <property type="match status" value="1"/>
</dbReference>
<dbReference type="EMBL" id="PVUF01000014">
    <property type="protein sequence ID" value="PRZ45614.1"/>
    <property type="molecule type" value="Genomic_DNA"/>
</dbReference>
<protein>
    <submittedName>
        <fullName evidence="3">Nucleoside phosphorylase</fullName>
    </submittedName>
</protein>
<keyword evidence="1" id="KW-0597">Phosphoprotein</keyword>
<accession>A0A2T1AAM2</accession>
<dbReference type="Gene3D" id="3.40.50.1580">
    <property type="entry name" value="Nucleoside phosphorylase domain"/>
    <property type="match status" value="1"/>
</dbReference>
<evidence type="ECO:0000313" key="3">
    <source>
        <dbReference type="EMBL" id="PRZ45614.1"/>
    </source>
</evidence>
<dbReference type="GO" id="GO:0019284">
    <property type="term" value="P:L-methionine salvage from S-adenosylmethionine"/>
    <property type="evidence" value="ECO:0007669"/>
    <property type="project" value="TreeGrafter"/>
</dbReference>
<sequence length="383" mass="42605">MVKILVTEDNVAKLEEIINFLRSKNSGNLEILVATNLVEFSQKLGEDIDICIIDVRIPAYTGAEAEKNGLGIIQHLKSSPNPHIKLIAISSFPDEFEDIRSKFERNGCILANFHEKDVWQNALEILIMQSAANTKKDFLIFTALRKERAPYTSFPELNGKAVSSDGITRYDVEIGEKCGSVIELPRMGLVDAAVTAGKYIELYSPKLVAMSGICAGFDGKAEMGQLLVSELAYEYQSGKWSGDGFKSEPYQIPVSEGLRSKILHLIEEEGNVSNFEIGWNGNRPSTMSEPKMVTFTSGSAVIADAAHMDHVQQFHRRVSGLDMEIYAIHRAAHLSIYKPDVICAKVVVDLADKSKDDRIQEYGCFVSSRFIIKAIERYFQPNA</sequence>
<dbReference type="OrthoDB" id="2988699at2"/>
<organism evidence="3 4">
    <name type="scientific">Tritonibacter scottomollicae</name>
    <name type="common">Epibacterium scottomollicae</name>
    <dbReference type="NCBI Taxonomy" id="483013"/>
    <lineage>
        <taxon>Bacteria</taxon>
        <taxon>Pseudomonadati</taxon>
        <taxon>Pseudomonadota</taxon>
        <taxon>Alphaproteobacteria</taxon>
        <taxon>Rhodobacterales</taxon>
        <taxon>Paracoccaceae</taxon>
        <taxon>Tritonibacter</taxon>
    </lineage>
</organism>
<gene>
    <name evidence="3" type="ORF">CLV89_11465</name>
</gene>
<comment type="caution">
    <text evidence="3">The sequence shown here is derived from an EMBL/GenBank/DDBJ whole genome shotgun (WGS) entry which is preliminary data.</text>
</comment>
<feature type="domain" description="Response regulatory" evidence="2">
    <location>
        <begin position="3"/>
        <end position="126"/>
    </location>
</feature>
<dbReference type="InterPro" id="IPR035994">
    <property type="entry name" value="Nucleoside_phosphorylase_sf"/>
</dbReference>
<dbReference type="GO" id="GO:0005829">
    <property type="term" value="C:cytosol"/>
    <property type="evidence" value="ECO:0007669"/>
    <property type="project" value="TreeGrafter"/>
</dbReference>
<dbReference type="Gene3D" id="3.40.50.2300">
    <property type="match status" value="1"/>
</dbReference>
<evidence type="ECO:0000259" key="2">
    <source>
        <dbReference type="PROSITE" id="PS50110"/>
    </source>
</evidence>
<reference evidence="3 4" key="1">
    <citation type="submission" date="2018-03" db="EMBL/GenBank/DDBJ databases">
        <title>Genomic Encyclopedia of Archaeal and Bacterial Type Strains, Phase II (KMG-II): from individual species to whole genera.</title>
        <authorList>
            <person name="Goeker M."/>
        </authorList>
    </citation>
    <scope>NUCLEOTIDE SEQUENCE [LARGE SCALE GENOMIC DNA]</scope>
    <source>
        <strain evidence="3 4">DSM 25328</strain>
    </source>
</reference>
<dbReference type="InterPro" id="IPR011006">
    <property type="entry name" value="CheY-like_superfamily"/>
</dbReference>
<evidence type="ECO:0000313" key="4">
    <source>
        <dbReference type="Proteomes" id="UP000237718"/>
    </source>
</evidence>
<dbReference type="GO" id="GO:0008930">
    <property type="term" value="F:methylthioadenosine nucleosidase activity"/>
    <property type="evidence" value="ECO:0007669"/>
    <property type="project" value="TreeGrafter"/>
</dbReference>
<dbReference type="PANTHER" id="PTHR46832:SF1">
    <property type="entry name" value="5'-METHYLTHIOADENOSINE_S-ADENOSYLHOMOCYSTEINE NUCLEOSIDASE"/>
    <property type="match status" value="1"/>
</dbReference>
<dbReference type="PROSITE" id="PS50110">
    <property type="entry name" value="RESPONSE_REGULATORY"/>
    <property type="match status" value="1"/>
</dbReference>
<dbReference type="GO" id="GO:0000160">
    <property type="term" value="P:phosphorelay signal transduction system"/>
    <property type="evidence" value="ECO:0007669"/>
    <property type="project" value="InterPro"/>
</dbReference>
<dbReference type="RefSeq" id="WP_106165031.1">
    <property type="nucleotide sequence ID" value="NZ_PVUF01000014.1"/>
</dbReference>
<feature type="modified residue" description="4-aspartylphosphate" evidence="1">
    <location>
        <position position="54"/>
    </location>
</feature>
<dbReference type="InterPro" id="IPR000845">
    <property type="entry name" value="Nucleoside_phosphorylase_d"/>
</dbReference>
<proteinExistence type="predicted"/>
<dbReference type="AlphaFoldDB" id="A0A2T1AAM2"/>
<dbReference type="SUPFAM" id="SSF52172">
    <property type="entry name" value="CheY-like"/>
    <property type="match status" value="1"/>
</dbReference>
<dbReference type="SUPFAM" id="SSF53167">
    <property type="entry name" value="Purine and uridine phosphorylases"/>
    <property type="match status" value="1"/>
</dbReference>
<dbReference type="Proteomes" id="UP000237718">
    <property type="component" value="Unassembled WGS sequence"/>
</dbReference>
<dbReference type="InterPro" id="IPR001789">
    <property type="entry name" value="Sig_transdc_resp-reg_receiver"/>
</dbReference>
<dbReference type="GO" id="GO:0008782">
    <property type="term" value="F:adenosylhomocysteine nucleosidase activity"/>
    <property type="evidence" value="ECO:0007669"/>
    <property type="project" value="TreeGrafter"/>
</dbReference>
<dbReference type="GO" id="GO:0009116">
    <property type="term" value="P:nucleoside metabolic process"/>
    <property type="evidence" value="ECO:0007669"/>
    <property type="project" value="InterPro"/>
</dbReference>
<dbReference type="PANTHER" id="PTHR46832">
    <property type="entry name" value="5'-METHYLTHIOADENOSINE/S-ADENOSYLHOMOCYSTEINE NUCLEOSIDASE"/>
    <property type="match status" value="1"/>
</dbReference>
<evidence type="ECO:0000256" key="1">
    <source>
        <dbReference type="PROSITE-ProRule" id="PRU00169"/>
    </source>
</evidence>
<name>A0A2T1AAM2_TRISK</name>